<name>A0ABQ9H184_9NEOP</name>
<dbReference type="Proteomes" id="UP001159363">
    <property type="component" value="Chromosome 7"/>
</dbReference>
<organism evidence="2 3">
    <name type="scientific">Dryococelus australis</name>
    <dbReference type="NCBI Taxonomy" id="614101"/>
    <lineage>
        <taxon>Eukaryota</taxon>
        <taxon>Metazoa</taxon>
        <taxon>Ecdysozoa</taxon>
        <taxon>Arthropoda</taxon>
        <taxon>Hexapoda</taxon>
        <taxon>Insecta</taxon>
        <taxon>Pterygota</taxon>
        <taxon>Neoptera</taxon>
        <taxon>Polyneoptera</taxon>
        <taxon>Phasmatodea</taxon>
        <taxon>Verophasmatodea</taxon>
        <taxon>Anareolatae</taxon>
        <taxon>Phasmatidae</taxon>
        <taxon>Eurycanthinae</taxon>
        <taxon>Dryococelus</taxon>
    </lineage>
</organism>
<protein>
    <submittedName>
        <fullName evidence="2">Uncharacterized protein</fullName>
    </submittedName>
</protein>
<proteinExistence type="predicted"/>
<evidence type="ECO:0000256" key="1">
    <source>
        <dbReference type="SAM" id="SignalP"/>
    </source>
</evidence>
<reference evidence="2 3" key="1">
    <citation type="submission" date="2023-02" db="EMBL/GenBank/DDBJ databases">
        <title>LHISI_Scaffold_Assembly.</title>
        <authorList>
            <person name="Stuart O.P."/>
            <person name="Cleave R."/>
            <person name="Magrath M.J.L."/>
            <person name="Mikheyev A.S."/>
        </authorList>
    </citation>
    <scope>NUCLEOTIDE SEQUENCE [LARGE SCALE GENOMIC DNA]</scope>
    <source>
        <strain evidence="2">Daus_M_001</strain>
        <tissue evidence="2">Leg muscle</tissue>
    </source>
</reference>
<sequence length="123" mass="14055">MAPAVRQLCVLPMFLHELNSWVVAVNNLGHSSYQYQLRQDGSHEGNEDLGDTGMNRIRKVFGFICGESDHVVVHCKVPIKDRRKHRRYIFVGSLHHRGSDVEAMLDTAAYSCFTSREFISHLI</sequence>
<feature type="chain" id="PRO_5045436961" evidence="1">
    <location>
        <begin position="21"/>
        <end position="123"/>
    </location>
</feature>
<keyword evidence="3" id="KW-1185">Reference proteome</keyword>
<evidence type="ECO:0000313" key="3">
    <source>
        <dbReference type="Proteomes" id="UP001159363"/>
    </source>
</evidence>
<keyword evidence="1" id="KW-0732">Signal</keyword>
<gene>
    <name evidence="2" type="ORF">PR048_022492</name>
</gene>
<comment type="caution">
    <text evidence="2">The sequence shown here is derived from an EMBL/GenBank/DDBJ whole genome shotgun (WGS) entry which is preliminary data.</text>
</comment>
<evidence type="ECO:0000313" key="2">
    <source>
        <dbReference type="EMBL" id="KAJ8878029.1"/>
    </source>
</evidence>
<feature type="signal peptide" evidence="1">
    <location>
        <begin position="1"/>
        <end position="20"/>
    </location>
</feature>
<dbReference type="EMBL" id="JARBHB010000008">
    <property type="protein sequence ID" value="KAJ8878029.1"/>
    <property type="molecule type" value="Genomic_DNA"/>
</dbReference>
<accession>A0ABQ9H184</accession>